<keyword evidence="6" id="KW-0503">Monooxygenase</keyword>
<dbReference type="GO" id="GO:0020037">
    <property type="term" value="F:heme binding"/>
    <property type="evidence" value="ECO:0007669"/>
    <property type="project" value="InterPro"/>
</dbReference>
<dbReference type="InterPro" id="IPR001128">
    <property type="entry name" value="Cyt_P450"/>
</dbReference>
<dbReference type="PANTHER" id="PTHR46206">
    <property type="entry name" value="CYTOCHROME P450"/>
    <property type="match status" value="1"/>
</dbReference>
<dbReference type="EMBL" id="KQ965411">
    <property type="protein sequence ID" value="KXN64579.1"/>
    <property type="molecule type" value="Genomic_DNA"/>
</dbReference>
<dbReference type="InterPro" id="IPR036396">
    <property type="entry name" value="Cyt_P450_sf"/>
</dbReference>
<feature type="non-terminal residue" evidence="7">
    <location>
        <position position="234"/>
    </location>
</feature>
<dbReference type="Pfam" id="PF00067">
    <property type="entry name" value="p450"/>
    <property type="match status" value="1"/>
</dbReference>
<keyword evidence="3 5" id="KW-0479">Metal-binding</keyword>
<name>A0A137NPB1_CONC2</name>
<dbReference type="SUPFAM" id="SSF48264">
    <property type="entry name" value="Cytochrome P450"/>
    <property type="match status" value="1"/>
</dbReference>
<evidence type="ECO:0000313" key="7">
    <source>
        <dbReference type="EMBL" id="KXN64579.1"/>
    </source>
</evidence>
<dbReference type="PRINTS" id="PR00465">
    <property type="entry name" value="EP450IV"/>
</dbReference>
<evidence type="ECO:0000313" key="8">
    <source>
        <dbReference type="Proteomes" id="UP000070444"/>
    </source>
</evidence>
<sequence>RKVEENAEGYQKPNDLLQRMYDDGYTIEQISSIMLSLAFASVMTTTNNSTISFYDMVTYPEYYNELYEEQLEVEKEFGDVINAEAVSKMVKLNSFIRESMRFRLAGVTNFRFNKNDWTLTNGITIPKGSLMGVDAFSLHFDNELQDGSPYEFKPFRHAANGKLATKVEPQNIAFGLGQHACPGRFLAIQEISTILSVIIRNYKVSTQDGKPHPYKVVPDQFALPKGEPLIFTKI</sequence>
<accession>A0A137NPB1</accession>
<feature type="non-terminal residue" evidence="7">
    <location>
        <position position="1"/>
    </location>
</feature>
<evidence type="ECO:0000256" key="3">
    <source>
        <dbReference type="ARBA" id="ARBA00022723"/>
    </source>
</evidence>
<evidence type="ECO:0000256" key="5">
    <source>
        <dbReference type="PIRSR" id="PIRSR602403-1"/>
    </source>
</evidence>
<dbReference type="Gene3D" id="1.10.630.10">
    <property type="entry name" value="Cytochrome P450"/>
    <property type="match status" value="1"/>
</dbReference>
<organism evidence="7 8">
    <name type="scientific">Conidiobolus coronatus (strain ATCC 28846 / CBS 209.66 / NRRL 28638)</name>
    <name type="common">Delacroixia coronata</name>
    <dbReference type="NCBI Taxonomy" id="796925"/>
    <lineage>
        <taxon>Eukaryota</taxon>
        <taxon>Fungi</taxon>
        <taxon>Fungi incertae sedis</taxon>
        <taxon>Zoopagomycota</taxon>
        <taxon>Entomophthoromycotina</taxon>
        <taxon>Entomophthoromycetes</taxon>
        <taxon>Entomophthorales</taxon>
        <taxon>Ancylistaceae</taxon>
        <taxon>Conidiobolus</taxon>
    </lineage>
</organism>
<dbReference type="GO" id="GO:0016705">
    <property type="term" value="F:oxidoreductase activity, acting on paired donors, with incorporation or reduction of molecular oxygen"/>
    <property type="evidence" value="ECO:0007669"/>
    <property type="project" value="InterPro"/>
</dbReference>
<evidence type="ECO:0000256" key="6">
    <source>
        <dbReference type="RuleBase" id="RU000461"/>
    </source>
</evidence>
<dbReference type="STRING" id="796925.A0A137NPB1"/>
<evidence type="ECO:0000256" key="1">
    <source>
        <dbReference type="ARBA" id="ARBA00001971"/>
    </source>
</evidence>
<feature type="binding site" description="axial binding residue" evidence="5">
    <location>
        <position position="181"/>
    </location>
    <ligand>
        <name>heme</name>
        <dbReference type="ChEBI" id="CHEBI:30413"/>
    </ligand>
    <ligandPart>
        <name>Fe</name>
        <dbReference type="ChEBI" id="CHEBI:18248"/>
    </ligandPart>
</feature>
<comment type="similarity">
    <text evidence="2 6">Belongs to the cytochrome P450 family.</text>
</comment>
<keyword evidence="5 6" id="KW-0349">Heme</keyword>
<proteinExistence type="inferred from homology"/>
<dbReference type="OMA" id="KMILARM"/>
<dbReference type="PROSITE" id="PS00086">
    <property type="entry name" value="CYTOCHROME_P450"/>
    <property type="match status" value="1"/>
</dbReference>
<protein>
    <submittedName>
        <fullName evidence="7">Cytochrome P450</fullName>
    </submittedName>
</protein>
<evidence type="ECO:0000256" key="2">
    <source>
        <dbReference type="ARBA" id="ARBA00010617"/>
    </source>
</evidence>
<reference evidence="7 8" key="1">
    <citation type="journal article" date="2015" name="Genome Biol. Evol.">
        <title>Phylogenomic analyses indicate that early fungi evolved digesting cell walls of algal ancestors of land plants.</title>
        <authorList>
            <person name="Chang Y."/>
            <person name="Wang S."/>
            <person name="Sekimoto S."/>
            <person name="Aerts A.L."/>
            <person name="Choi C."/>
            <person name="Clum A."/>
            <person name="LaButti K.M."/>
            <person name="Lindquist E.A."/>
            <person name="Yee Ngan C."/>
            <person name="Ohm R.A."/>
            <person name="Salamov A.A."/>
            <person name="Grigoriev I.V."/>
            <person name="Spatafora J.W."/>
            <person name="Berbee M.L."/>
        </authorList>
    </citation>
    <scope>NUCLEOTIDE SEQUENCE [LARGE SCALE GENOMIC DNA]</scope>
    <source>
        <strain evidence="7 8">NRRL 28638</strain>
    </source>
</reference>
<comment type="cofactor">
    <cofactor evidence="1 5">
        <name>heme</name>
        <dbReference type="ChEBI" id="CHEBI:30413"/>
    </cofactor>
</comment>
<gene>
    <name evidence="7" type="ORF">CONCODRAFT_25548</name>
</gene>
<dbReference type="OrthoDB" id="1844152at2759"/>
<dbReference type="InterPro" id="IPR017972">
    <property type="entry name" value="Cyt_P450_CS"/>
</dbReference>
<dbReference type="GO" id="GO:0004497">
    <property type="term" value="F:monooxygenase activity"/>
    <property type="evidence" value="ECO:0007669"/>
    <property type="project" value="UniProtKB-KW"/>
</dbReference>
<evidence type="ECO:0000256" key="4">
    <source>
        <dbReference type="ARBA" id="ARBA00023004"/>
    </source>
</evidence>
<keyword evidence="6" id="KW-0560">Oxidoreductase</keyword>
<dbReference type="GO" id="GO:0005506">
    <property type="term" value="F:iron ion binding"/>
    <property type="evidence" value="ECO:0007669"/>
    <property type="project" value="InterPro"/>
</dbReference>
<dbReference type="InterPro" id="IPR002403">
    <property type="entry name" value="Cyt_P450_E_grp-IV"/>
</dbReference>
<dbReference type="Proteomes" id="UP000070444">
    <property type="component" value="Unassembled WGS sequence"/>
</dbReference>
<dbReference type="AlphaFoldDB" id="A0A137NPB1"/>
<keyword evidence="8" id="KW-1185">Reference proteome</keyword>
<keyword evidence="4 5" id="KW-0408">Iron</keyword>